<comment type="caution">
    <text evidence="9">The sequence shown here is derived from an EMBL/GenBank/DDBJ whole genome shotgun (WGS) entry which is preliminary data.</text>
</comment>
<dbReference type="InterPro" id="IPR010920">
    <property type="entry name" value="LSM_dom_sf"/>
</dbReference>
<evidence type="ECO:0000256" key="5">
    <source>
        <dbReference type="ARBA" id="ARBA00023136"/>
    </source>
</evidence>
<proteinExistence type="inferred from homology"/>
<organism evidence="9 10">
    <name type="scientific">Pallidibacillus pasinlerensis</name>
    <dbReference type="NCBI Taxonomy" id="2703818"/>
    <lineage>
        <taxon>Bacteria</taxon>
        <taxon>Bacillati</taxon>
        <taxon>Bacillota</taxon>
        <taxon>Bacilli</taxon>
        <taxon>Bacillales</taxon>
        <taxon>Bacillaceae</taxon>
        <taxon>Pallidibacillus</taxon>
    </lineage>
</organism>
<comment type="similarity">
    <text evidence="2">Belongs to the MscS (TC 1.A.23) family.</text>
</comment>
<name>A0ABX0A1L2_9BACI</name>
<feature type="transmembrane region" description="Helical" evidence="6">
    <location>
        <begin position="163"/>
        <end position="180"/>
    </location>
</feature>
<dbReference type="InterPro" id="IPR049278">
    <property type="entry name" value="MS_channel_C"/>
</dbReference>
<evidence type="ECO:0000256" key="6">
    <source>
        <dbReference type="SAM" id="Phobius"/>
    </source>
</evidence>
<evidence type="ECO:0000313" key="10">
    <source>
        <dbReference type="Proteomes" id="UP000743899"/>
    </source>
</evidence>
<dbReference type="Pfam" id="PF21082">
    <property type="entry name" value="MS_channel_3rd"/>
    <property type="match status" value="1"/>
</dbReference>
<dbReference type="Proteomes" id="UP000743899">
    <property type="component" value="Unassembled WGS sequence"/>
</dbReference>
<dbReference type="Gene3D" id="2.30.30.60">
    <property type="match status" value="1"/>
</dbReference>
<evidence type="ECO:0000259" key="7">
    <source>
        <dbReference type="Pfam" id="PF00924"/>
    </source>
</evidence>
<comment type="subcellular location">
    <subcellularLocation>
        <location evidence="1">Endomembrane system</location>
        <topology evidence="1">Multi-pass membrane protein</topology>
    </subcellularLocation>
</comment>
<dbReference type="PANTHER" id="PTHR30414:SF0">
    <property type="entry name" value="MINICONDUCTANCE MECHANOSENSITIVE CHANNEL YBDG"/>
    <property type="match status" value="1"/>
</dbReference>
<reference evidence="9 10" key="1">
    <citation type="submission" date="2020-01" db="EMBL/GenBank/DDBJ databases">
        <title>A novel Bacillus sp. from Pasinler.</title>
        <authorList>
            <person name="Adiguzel A."/>
            <person name="Ay H."/>
            <person name="Baltaci M.O."/>
        </authorList>
    </citation>
    <scope>NUCLEOTIDE SEQUENCE [LARGE SCALE GENOMIC DNA]</scope>
    <source>
        <strain evidence="9 10">P1</strain>
    </source>
</reference>
<evidence type="ECO:0000256" key="4">
    <source>
        <dbReference type="ARBA" id="ARBA00022989"/>
    </source>
</evidence>
<sequence length="420" mass="47810">MDFINNWIFNLGFEGKTGQYLAAAVTILLIALICIVANFLTKKVVVRIISHMVSMSKFKWNDILLKRRVFHKLSHIVPAIIIYYFAPTFPRYQHLIESGANIYLIIVNLIVISSALDAFHDIYETFEISKIRPIKGVIQIVKIVLAIIGIILIISILLNKSPFILLSGLGALSAVLMLVFKDSILGLVAGVQLSANDMVRVGDWITMPKHGADGDVIEISLHTVKVQNFDKTITTIPSYSLISDSFINWRGMQNSGGRRIKRPIYIDVNSIRFCDDEMINKFRRINFLADYIDERLVEIQKFNETHNIDRSNPVNGRALTNIGVFRAYIKNYLLNHSGIHKGMTLMVRQLEPTERGLPIELYCFTNTTDWTEYETIQDDIFDHLFVVAPEFGLRIFQNPSGHDFRNLNGEEKEMSAVGNE</sequence>
<dbReference type="Pfam" id="PF00924">
    <property type="entry name" value="MS_channel_2nd"/>
    <property type="match status" value="1"/>
</dbReference>
<evidence type="ECO:0000259" key="8">
    <source>
        <dbReference type="Pfam" id="PF21082"/>
    </source>
</evidence>
<evidence type="ECO:0000256" key="1">
    <source>
        <dbReference type="ARBA" id="ARBA00004127"/>
    </source>
</evidence>
<evidence type="ECO:0000256" key="2">
    <source>
        <dbReference type="ARBA" id="ARBA00008017"/>
    </source>
</evidence>
<keyword evidence="5 6" id="KW-0472">Membrane</keyword>
<feature type="transmembrane region" description="Helical" evidence="6">
    <location>
        <begin position="140"/>
        <end position="157"/>
    </location>
</feature>
<keyword evidence="4 6" id="KW-1133">Transmembrane helix</keyword>
<evidence type="ECO:0000313" key="9">
    <source>
        <dbReference type="EMBL" id="NCU17308.1"/>
    </source>
</evidence>
<feature type="domain" description="Mechanosensitive ion channel MscS C-terminal" evidence="8">
    <location>
        <begin position="329"/>
        <end position="391"/>
    </location>
</feature>
<accession>A0ABX0A1L2</accession>
<dbReference type="InterPro" id="IPR023408">
    <property type="entry name" value="MscS_beta-dom_sf"/>
</dbReference>
<dbReference type="EMBL" id="JAACYS010000018">
    <property type="protein sequence ID" value="NCU17308.1"/>
    <property type="molecule type" value="Genomic_DNA"/>
</dbReference>
<dbReference type="PANTHER" id="PTHR30414">
    <property type="entry name" value="MINICONDUCTANCE MECHANOSENSITIVE CHANNEL YBDG"/>
    <property type="match status" value="1"/>
</dbReference>
<protein>
    <submittedName>
        <fullName evidence="9">Mechanosensitive ion channel</fullName>
    </submittedName>
</protein>
<dbReference type="SUPFAM" id="SSF50182">
    <property type="entry name" value="Sm-like ribonucleoproteins"/>
    <property type="match status" value="1"/>
</dbReference>
<evidence type="ECO:0000256" key="3">
    <source>
        <dbReference type="ARBA" id="ARBA00022692"/>
    </source>
</evidence>
<dbReference type="InterPro" id="IPR030192">
    <property type="entry name" value="YbdG"/>
</dbReference>
<feature type="transmembrane region" description="Helical" evidence="6">
    <location>
        <begin position="98"/>
        <end position="119"/>
    </location>
</feature>
<keyword evidence="3 6" id="KW-0812">Transmembrane</keyword>
<dbReference type="RefSeq" id="WP_161920142.1">
    <property type="nucleotide sequence ID" value="NZ_JAACYS010000018.1"/>
</dbReference>
<keyword evidence="10" id="KW-1185">Reference proteome</keyword>
<gene>
    <name evidence="9" type="ORF">GW534_05915</name>
</gene>
<dbReference type="InterPro" id="IPR006685">
    <property type="entry name" value="MscS_channel_2nd"/>
</dbReference>
<feature type="domain" description="Mechanosensitive ion channel MscS" evidence="7">
    <location>
        <begin position="182"/>
        <end position="250"/>
    </location>
</feature>
<feature type="transmembrane region" description="Helical" evidence="6">
    <location>
        <begin position="20"/>
        <end position="40"/>
    </location>
</feature>